<dbReference type="Gene3D" id="2.160.10.10">
    <property type="entry name" value="Hexapeptide repeat proteins"/>
    <property type="match status" value="1"/>
</dbReference>
<reference evidence="6 7" key="1">
    <citation type="submission" date="2016-10" db="EMBL/GenBank/DDBJ databases">
        <title>Draft genome sequences of four alkaliphilic bacteria belonging to the Anaerobacillus genus.</title>
        <authorList>
            <person name="Bassil N.M."/>
            <person name="Lloyd J.R."/>
        </authorList>
    </citation>
    <scope>NUCLEOTIDE SEQUENCE [LARGE SCALE GENOMIC DNA]</scope>
    <source>
        <strain evidence="6 7">DSM 18345</strain>
    </source>
</reference>
<dbReference type="PROSITE" id="PS00101">
    <property type="entry name" value="HEXAPEP_TRANSFERASES"/>
    <property type="match status" value="1"/>
</dbReference>
<proteinExistence type="predicted"/>
<gene>
    <name evidence="6" type="ORF">BKP37_17780</name>
</gene>
<dbReference type="Pfam" id="PF00132">
    <property type="entry name" value="Hexapep"/>
    <property type="match status" value="1"/>
</dbReference>
<evidence type="ECO:0000313" key="7">
    <source>
        <dbReference type="Proteomes" id="UP000179524"/>
    </source>
</evidence>
<keyword evidence="4" id="KW-0220">Diaminopimelate biosynthesis</keyword>
<dbReference type="EMBL" id="MLQR01000050">
    <property type="protein sequence ID" value="OIJ10623.1"/>
    <property type="molecule type" value="Genomic_DNA"/>
</dbReference>
<dbReference type="CDD" id="cd03358">
    <property type="entry name" value="LbH_WxcM_N_like"/>
    <property type="match status" value="1"/>
</dbReference>
<evidence type="ECO:0000313" key="6">
    <source>
        <dbReference type="EMBL" id="OIJ10623.1"/>
    </source>
</evidence>
<keyword evidence="1" id="KW-0028">Amino-acid biosynthesis</keyword>
<dbReference type="PANTHER" id="PTHR43300">
    <property type="entry name" value="ACETYLTRANSFERASE"/>
    <property type="match status" value="1"/>
</dbReference>
<keyword evidence="2 6" id="KW-0808">Transferase</keyword>
<organism evidence="6 7">
    <name type="scientific">Anaerobacillus alkalilacustris</name>
    <dbReference type="NCBI Taxonomy" id="393763"/>
    <lineage>
        <taxon>Bacteria</taxon>
        <taxon>Bacillati</taxon>
        <taxon>Bacillota</taxon>
        <taxon>Bacilli</taxon>
        <taxon>Bacillales</taxon>
        <taxon>Bacillaceae</taxon>
        <taxon>Anaerobacillus</taxon>
    </lineage>
</organism>
<dbReference type="InterPro" id="IPR001451">
    <property type="entry name" value="Hexapep"/>
</dbReference>
<evidence type="ECO:0000256" key="3">
    <source>
        <dbReference type="ARBA" id="ARBA00022737"/>
    </source>
</evidence>
<accession>A0A1S2LEZ2</accession>
<dbReference type="GO" id="GO:0016740">
    <property type="term" value="F:transferase activity"/>
    <property type="evidence" value="ECO:0007669"/>
    <property type="project" value="UniProtKB-KW"/>
</dbReference>
<keyword evidence="5" id="KW-0457">Lysine biosynthesis</keyword>
<dbReference type="RefSeq" id="WP_071311195.1">
    <property type="nucleotide sequence ID" value="NZ_MLQR01000050.1"/>
</dbReference>
<name>A0A1S2LEZ2_9BACI</name>
<evidence type="ECO:0000256" key="1">
    <source>
        <dbReference type="ARBA" id="ARBA00022605"/>
    </source>
</evidence>
<dbReference type="AlphaFoldDB" id="A0A1S2LEZ2"/>
<protein>
    <submittedName>
        <fullName evidence="6">Transferase</fullName>
    </submittedName>
</protein>
<dbReference type="GO" id="GO:0009085">
    <property type="term" value="P:lysine biosynthetic process"/>
    <property type="evidence" value="ECO:0007669"/>
    <property type="project" value="UniProtKB-KW"/>
</dbReference>
<sequence length="208" mass="22414">MNNYRIYQNVQIGNNVQIGDYVIIGLPPNGKQDGELQTAIGDHSIIRSHTVIYAGTKIGYNFHSGHQVTIRENTEIGSNVSIGTGTCIEHHVTINDSVRIHSQAFIPEYTILKNNSWIGPNVVITNAKYPNTAKTKSTLKGAIVEENSIVGANSTILPGVKIGKNSIVGAGAVVVEDVASEKVVVGNPAKIIKNINQLEIYKEKGDKS</sequence>
<evidence type="ECO:0000256" key="2">
    <source>
        <dbReference type="ARBA" id="ARBA00022679"/>
    </source>
</evidence>
<dbReference type="PANTHER" id="PTHR43300:SF10">
    <property type="entry name" value="2,3,4,5-TETRAHYDROPYRIDINE-2,6-DICARBOXYLATE N-ACETYLTRANSFERASE"/>
    <property type="match status" value="1"/>
</dbReference>
<evidence type="ECO:0000256" key="5">
    <source>
        <dbReference type="ARBA" id="ARBA00023154"/>
    </source>
</evidence>
<dbReference type="SUPFAM" id="SSF51161">
    <property type="entry name" value="Trimeric LpxA-like enzymes"/>
    <property type="match status" value="1"/>
</dbReference>
<keyword evidence="3" id="KW-0677">Repeat</keyword>
<evidence type="ECO:0000256" key="4">
    <source>
        <dbReference type="ARBA" id="ARBA00022915"/>
    </source>
</evidence>
<dbReference type="InterPro" id="IPR050179">
    <property type="entry name" value="Trans_hexapeptide_repeat"/>
</dbReference>
<dbReference type="InterPro" id="IPR011004">
    <property type="entry name" value="Trimer_LpxA-like_sf"/>
</dbReference>
<dbReference type="GO" id="GO:0019877">
    <property type="term" value="P:diaminopimelate biosynthetic process"/>
    <property type="evidence" value="ECO:0007669"/>
    <property type="project" value="UniProtKB-KW"/>
</dbReference>
<keyword evidence="7" id="KW-1185">Reference proteome</keyword>
<dbReference type="InterPro" id="IPR018357">
    <property type="entry name" value="Hexapep_transf_CS"/>
</dbReference>
<comment type="caution">
    <text evidence="6">The sequence shown here is derived from an EMBL/GenBank/DDBJ whole genome shotgun (WGS) entry which is preliminary data.</text>
</comment>
<dbReference type="OrthoDB" id="9782926at2"/>
<dbReference type="Proteomes" id="UP000179524">
    <property type="component" value="Unassembled WGS sequence"/>
</dbReference>